<evidence type="ECO:0000313" key="1">
    <source>
        <dbReference type="EMBL" id="KAJ7520087.1"/>
    </source>
</evidence>
<dbReference type="EMBL" id="CM055111">
    <property type="protein sequence ID" value="KAJ7520087.1"/>
    <property type="molecule type" value="Genomic_DNA"/>
</dbReference>
<dbReference type="Proteomes" id="UP001162992">
    <property type="component" value="Chromosome 20"/>
</dbReference>
<reference evidence="2" key="1">
    <citation type="journal article" date="2024" name="Proc. Natl. Acad. Sci. U.S.A.">
        <title>Extraordinary preservation of gene collinearity over three hundred million years revealed in homosporous lycophytes.</title>
        <authorList>
            <person name="Li C."/>
            <person name="Wickell D."/>
            <person name="Kuo L.Y."/>
            <person name="Chen X."/>
            <person name="Nie B."/>
            <person name="Liao X."/>
            <person name="Peng D."/>
            <person name="Ji J."/>
            <person name="Jenkins J."/>
            <person name="Williams M."/>
            <person name="Shu S."/>
            <person name="Plott C."/>
            <person name="Barry K."/>
            <person name="Rajasekar S."/>
            <person name="Grimwood J."/>
            <person name="Han X."/>
            <person name="Sun S."/>
            <person name="Hou Z."/>
            <person name="He W."/>
            <person name="Dai G."/>
            <person name="Sun C."/>
            <person name="Schmutz J."/>
            <person name="Leebens-Mack J.H."/>
            <person name="Li F.W."/>
            <person name="Wang L."/>
        </authorList>
    </citation>
    <scope>NUCLEOTIDE SEQUENCE [LARGE SCALE GENOMIC DNA]</scope>
    <source>
        <strain evidence="2">cv. PW_Plant_1</strain>
    </source>
</reference>
<keyword evidence="2" id="KW-1185">Reference proteome</keyword>
<gene>
    <name evidence="1" type="ORF">O6H91_20G065900</name>
</gene>
<accession>A0ACC2ARC0</accession>
<proteinExistence type="predicted"/>
<evidence type="ECO:0000313" key="2">
    <source>
        <dbReference type="Proteomes" id="UP001162992"/>
    </source>
</evidence>
<protein>
    <submittedName>
        <fullName evidence="1">Uncharacterized protein</fullName>
    </submittedName>
</protein>
<sequence length="1894" mass="210670">MPHVPADAAPQSKRFRTFEDGRRIYCCPGEVGNALNRAMPTQGTIVFAQGSSVLPGDGYSGPDTPFSFFQELKMHGETLFYPDEIHAPIPDTELSAGCTMENPKLFVDLCMGRDEGLSAVLLTNSSAAKKPQSLANPEALQNGSALPNREIVNCENLTSNQISESAYRLLYPATRKLVQKGNNCQASEERSPAGWDPLCRSRIAASGICPQAILQTSDSFHQKANLPVPSAALESTGIGGYTKQNSITNDVNGVFSNEQLFCKQVSSAMDFSRHDCSEVANWLMDHPSGYAAQMARCDPWTEQIRNNPHSPGTCQIRNWKETPSERLVSSWKFTQSFPVPLYQSGAQPVQQVSLYTNGELHSQYGTPAILHTSASVDPKTENLRKHRESKREALFDLNKVPNKGMKAKPKKHRPRVAREKPPRPAPSSKKSNGKTSNLKAKSQNLENAGFYVSCMNPLKDYLDQCGLNSQSPRNSFFSCDALLNTVNEQARSMPCNTVLTQPQTAETKQISSTDGILDMGTNLLLLKENLPLNISLRCKSNLQAAASRGQELPNNVNLPPANSTVKSVRRKRREDGENQRKSSQSKRKVQGASKFSLDVLGANQASAYHKSGLAFNMRISHSQDGPLNDHRMARDCVAQADESNSNIIRTGVKRKVMDNVPVNVSYQEPNTPIDLNSRIHAINTSSPFPPIAGSLQIPKVKNHQKKKGQKDLSSSSRSFTNMNLTQNPHEIEVWRHFQSYQSGSKTFISELPLTHLSSSGTSNNVIENLTACFQLLQLDEAKPCLEIVQYSDPGTDMVPYEGPFNPLRRKKLRPKVMLDMESNRMWKLLMGKEITNKHDAESQKETDGKWVEQRTGMKKKVDLFISKMHTVQGDRRFSQWKGSVVDSVVGAFLTQNVSDHLSSSAFMAVAAKFPINKEDSAVNDAEVSTYQDYAQHGATSYHLSDRDLSGECGSQETSVIAVDCLNMIPHGKSECSPCSPPIYEIEGWHSSTKEVDYRRTPESSESIVREFSPNDKPCNAKGQINPTALQSVQNCRSVSYSCNKEKNNSLHREREDFSSTPLESSIKSNSYNCRTDITSGRVRRRLFKELRSSWPAVEDNASCITGSSPQLESLERSVPEREVCTQQVKHMSDSCIHFSEMNCSGFNIEMTNKEGIFQDTHNIGSITSVSGHFENQLPEEKRFNSDQSGYLGSCESFSCPNQEYVHDSICGSVEAENSYLEQSACDVTLMKENESSTTPDNLSLAIQEGPCSQGLATSEEQNASSYSHLQATSCKTLATNENGAAIEVVEQLPSAKLSGIERAKLEESQGGSKKIFDWESLRRRCESHCGDSSEESTNIDASVQDAVDWEAVRLADVKDVADVIKERGMNNILAGRIKAFLERLQTDHGKIDLEWLRKVPVEDAKNFLLSVRGLGLKSVECIRLLTLQHLAFPVDTNVGRICVRLGWVPIEPLPEELQIHLLDLYPVQATIQKYLWPRLCTLDQRTLYELHYQMITFGKVFCTKSRPNCNACPMKGDCKHFSSAVASAKLALPAPEQKESKEESARFALPAAEQKDWKGCARLSLLAPEDRVIRETMPILALPAPDDERSPENQSNTLSVQILHALQNFRKICEPIIEEPASPEPYCMENWSTSTEQPATPSSDINYIVSSEESAIELARYIREDNLHLQQVGTSTSKALILMSPDRATIPVPKLKNVGRLRTVHYVYELPDNHELLAQMDAREADDPCFYLLAIWSPGESLESPPGLDHYPEVNSCTVGCHSAAASDETVKGTLLVPCRTAMRGTFPLNGTYFQVNEVFADHESSLNPIEVPRSLLWKLQRKFVYFGTSIPSIFRGLTTEEIKACFWKGYVCVRGFERRQRAPRPLAARLHFPASKRVVTRKKVPSDGKDESH</sequence>
<organism evidence="1 2">
    <name type="scientific">Diphasiastrum complanatum</name>
    <name type="common">Issler's clubmoss</name>
    <name type="synonym">Lycopodium complanatum</name>
    <dbReference type="NCBI Taxonomy" id="34168"/>
    <lineage>
        <taxon>Eukaryota</taxon>
        <taxon>Viridiplantae</taxon>
        <taxon>Streptophyta</taxon>
        <taxon>Embryophyta</taxon>
        <taxon>Tracheophyta</taxon>
        <taxon>Lycopodiopsida</taxon>
        <taxon>Lycopodiales</taxon>
        <taxon>Lycopodiaceae</taxon>
        <taxon>Lycopodioideae</taxon>
        <taxon>Diphasiastrum</taxon>
    </lineage>
</organism>
<name>A0ACC2ARC0_DIPCM</name>
<comment type="caution">
    <text evidence="1">The sequence shown here is derived from an EMBL/GenBank/DDBJ whole genome shotgun (WGS) entry which is preliminary data.</text>
</comment>